<dbReference type="Proteomes" id="UP001222800">
    <property type="component" value="Chromosome"/>
</dbReference>
<sequence length="288" mass="33570">MLYNNKNFKKLSLLLLPILLSIIQTFFMIDAKIQDKRNLEAKLISNTLMINPEIQNKEENLKLLINNEEVDNLSIMQLQIINSGKQPLMTKDFEEPIRIELDNIKKILSAKVITSHPSNIDFNLVIKSNYIEIEKGLINEGDNFTIEIRSIPKLNLKPDIQNISARIARIEKINYTKSLTEDSSELVSSINKNLNIAITTNMIIIISFLLAFFKYERSFKETKTLMDKKLYELQCISQDESRKIFRDLIIKNYKDDYQELIDKIDKLPQLPSNKIELDELAVYIKENE</sequence>
<name>A0ABY8E7C5_9FIRM</name>
<feature type="transmembrane region" description="Helical" evidence="1">
    <location>
        <begin position="194"/>
        <end position="213"/>
    </location>
</feature>
<protein>
    <submittedName>
        <fullName evidence="2">Uncharacterized protein</fullName>
    </submittedName>
</protein>
<dbReference type="RefSeq" id="WP_277730666.1">
    <property type="nucleotide sequence ID" value="NZ_CP120733.1"/>
</dbReference>
<keyword evidence="1" id="KW-0472">Membrane</keyword>
<gene>
    <name evidence="2" type="ORF">P4S50_10125</name>
</gene>
<evidence type="ECO:0000313" key="3">
    <source>
        <dbReference type="Proteomes" id="UP001222800"/>
    </source>
</evidence>
<evidence type="ECO:0000313" key="2">
    <source>
        <dbReference type="EMBL" id="WFD08754.1"/>
    </source>
</evidence>
<organism evidence="2 3">
    <name type="scientific">Tepidibacter hydrothermalis</name>
    <dbReference type="NCBI Taxonomy" id="3036126"/>
    <lineage>
        <taxon>Bacteria</taxon>
        <taxon>Bacillati</taxon>
        <taxon>Bacillota</taxon>
        <taxon>Clostridia</taxon>
        <taxon>Peptostreptococcales</taxon>
        <taxon>Peptostreptococcaceae</taxon>
        <taxon>Tepidibacter</taxon>
    </lineage>
</organism>
<keyword evidence="1" id="KW-1133">Transmembrane helix</keyword>
<dbReference type="EMBL" id="CP120733">
    <property type="protein sequence ID" value="WFD08754.1"/>
    <property type="molecule type" value="Genomic_DNA"/>
</dbReference>
<keyword evidence="3" id="KW-1185">Reference proteome</keyword>
<reference evidence="2 3" key="1">
    <citation type="submission" date="2023-03" db="EMBL/GenBank/DDBJ databases">
        <title>Complete genome sequence of Tepidibacter sp. SWIR-1, isolated from a deep-sea hydrothermal vent.</title>
        <authorList>
            <person name="Li X."/>
        </authorList>
    </citation>
    <scope>NUCLEOTIDE SEQUENCE [LARGE SCALE GENOMIC DNA]</scope>
    <source>
        <strain evidence="2 3">SWIR-1</strain>
    </source>
</reference>
<proteinExistence type="predicted"/>
<accession>A0ABY8E7C5</accession>
<keyword evidence="1" id="KW-0812">Transmembrane</keyword>
<evidence type="ECO:0000256" key="1">
    <source>
        <dbReference type="SAM" id="Phobius"/>
    </source>
</evidence>